<feature type="domain" description="Nitroreductase" evidence="6">
    <location>
        <begin position="91"/>
        <end position="189"/>
    </location>
</feature>
<evidence type="ECO:0000256" key="2">
    <source>
        <dbReference type="ARBA" id="ARBA00022630"/>
    </source>
</evidence>
<keyword evidence="5" id="KW-0521">NADP</keyword>
<dbReference type="Pfam" id="PF00881">
    <property type="entry name" value="Nitroreductase"/>
    <property type="match status" value="2"/>
</dbReference>
<dbReference type="InterPro" id="IPR000415">
    <property type="entry name" value="Nitroreductase-like"/>
</dbReference>
<evidence type="ECO:0000256" key="3">
    <source>
        <dbReference type="ARBA" id="ARBA00022643"/>
    </source>
</evidence>
<evidence type="ECO:0000259" key="6">
    <source>
        <dbReference type="Pfam" id="PF00881"/>
    </source>
</evidence>
<sequence length="275" mass="29750">MDLHSAEAHLASRYGRPVSWAPPEWNPTLEVLTTHRSVRRYLDQEVPDETLHTLMAAAQSGPTSSNHQIVSAVAVRSPETKAALFDIGGPKQKHILQAPVILVWLIDFRRVNTIAEQAGAALGGLDYLDALLIGATDVGIAAQNAATAAESLGLGTVLLGSLRNDVHRVAELLELPGDVIPFLGMALGHPDPEEAAGIKPRLPQQMVLHHETYDAAQAAGGLQDYEETIAEYYRQYGLDPQWAARTIDRLSSQTATATRRHLQSSYYRSAGLGLA</sequence>
<protein>
    <submittedName>
        <fullName evidence="7">NADPH-dependent oxidoreductase</fullName>
    </submittedName>
</protein>
<keyword evidence="4 5" id="KW-0560">Oxidoreductase</keyword>
<reference evidence="7 8" key="1">
    <citation type="submission" date="2019-12" db="EMBL/GenBank/DDBJ databases">
        <title>Nesterenkonia muleiensis sp. nov., a novel actinobacterium isolated from sap of Populus euphratica.</title>
        <authorList>
            <person name="Wang R."/>
        </authorList>
    </citation>
    <scope>NUCLEOTIDE SEQUENCE [LARGE SCALE GENOMIC DNA]</scope>
    <source>
        <strain evidence="7 8">F10</strain>
    </source>
</reference>
<keyword evidence="2 5" id="KW-0285">Flavoprotein</keyword>
<evidence type="ECO:0000256" key="1">
    <source>
        <dbReference type="ARBA" id="ARBA00008366"/>
    </source>
</evidence>
<gene>
    <name evidence="7" type="ORF">GNZ21_08085</name>
</gene>
<dbReference type="OrthoDB" id="3181400at2"/>
<feature type="domain" description="Nitroreductase" evidence="6">
    <location>
        <begin position="33"/>
        <end position="86"/>
    </location>
</feature>
<comment type="caution">
    <text evidence="7">The sequence shown here is derived from an EMBL/GenBank/DDBJ whole genome shotgun (WGS) entry which is preliminary data.</text>
</comment>
<dbReference type="InterPro" id="IPR016446">
    <property type="entry name" value="Flavin_OxRdtase_Frp"/>
</dbReference>
<evidence type="ECO:0000256" key="5">
    <source>
        <dbReference type="PIRNR" id="PIRNR005426"/>
    </source>
</evidence>
<evidence type="ECO:0000256" key="4">
    <source>
        <dbReference type="ARBA" id="ARBA00023002"/>
    </source>
</evidence>
<proteinExistence type="inferred from homology"/>
<dbReference type="CDD" id="cd02146">
    <property type="entry name" value="NfsA-like"/>
    <property type="match status" value="1"/>
</dbReference>
<dbReference type="PANTHER" id="PTHR43425:SF2">
    <property type="entry name" value="OXYGEN-INSENSITIVE NADPH NITROREDUCTASE"/>
    <property type="match status" value="1"/>
</dbReference>
<dbReference type="RefSeq" id="WP_157323146.1">
    <property type="nucleotide sequence ID" value="NZ_BMFX01000011.1"/>
</dbReference>
<keyword evidence="3 5" id="KW-0288">FMN</keyword>
<dbReference type="Gene3D" id="3.40.109.10">
    <property type="entry name" value="NADH Oxidase"/>
    <property type="match status" value="1"/>
</dbReference>
<name>A0A7K1UIT6_9MICC</name>
<evidence type="ECO:0000313" key="8">
    <source>
        <dbReference type="Proteomes" id="UP000460157"/>
    </source>
</evidence>
<dbReference type="GO" id="GO:0016491">
    <property type="term" value="F:oxidoreductase activity"/>
    <property type="evidence" value="ECO:0007669"/>
    <property type="project" value="UniProtKB-UniRule"/>
</dbReference>
<dbReference type="Proteomes" id="UP000460157">
    <property type="component" value="Unassembled WGS sequence"/>
</dbReference>
<accession>A0A7K1UIT6</accession>
<keyword evidence="8" id="KW-1185">Reference proteome</keyword>
<comment type="similarity">
    <text evidence="1 5">Belongs to the flavin oxidoreductase frp family.</text>
</comment>
<dbReference type="EMBL" id="WRPM01000059">
    <property type="protein sequence ID" value="MVT26314.1"/>
    <property type="molecule type" value="Genomic_DNA"/>
</dbReference>
<organism evidence="7 8">
    <name type="scientific">Nesterenkonia alkaliphila</name>
    <dbReference type="NCBI Taxonomy" id="1463631"/>
    <lineage>
        <taxon>Bacteria</taxon>
        <taxon>Bacillati</taxon>
        <taxon>Actinomycetota</taxon>
        <taxon>Actinomycetes</taxon>
        <taxon>Micrococcales</taxon>
        <taxon>Micrococcaceae</taxon>
        <taxon>Nesterenkonia</taxon>
    </lineage>
</organism>
<dbReference type="InterPro" id="IPR029479">
    <property type="entry name" value="Nitroreductase"/>
</dbReference>
<dbReference type="PIRSF" id="PIRSF005426">
    <property type="entry name" value="Frp"/>
    <property type="match status" value="1"/>
</dbReference>
<dbReference type="SUPFAM" id="SSF55469">
    <property type="entry name" value="FMN-dependent nitroreductase-like"/>
    <property type="match status" value="1"/>
</dbReference>
<dbReference type="PANTHER" id="PTHR43425">
    <property type="entry name" value="OXYGEN-INSENSITIVE NADPH NITROREDUCTASE"/>
    <property type="match status" value="1"/>
</dbReference>
<evidence type="ECO:0000313" key="7">
    <source>
        <dbReference type="EMBL" id="MVT26314.1"/>
    </source>
</evidence>
<dbReference type="AlphaFoldDB" id="A0A7K1UIT6"/>